<dbReference type="Pfam" id="PF12728">
    <property type="entry name" value="HTH_17"/>
    <property type="match status" value="1"/>
</dbReference>
<dbReference type="AlphaFoldDB" id="W6K2L0"/>
<evidence type="ECO:0000313" key="3">
    <source>
        <dbReference type="Proteomes" id="UP000035763"/>
    </source>
</evidence>
<reference evidence="2 3" key="1">
    <citation type="journal article" date="2013" name="ISME J.">
        <title>A metabolic model for members of the genus Tetrasphaera involved in enhanced biological phosphorus removal.</title>
        <authorList>
            <person name="Kristiansen R."/>
            <person name="Nguyen H.T.T."/>
            <person name="Saunders A.M."/>
            <person name="Nielsen J.L."/>
            <person name="Wimmer R."/>
            <person name="Le V.Q."/>
            <person name="McIlroy S.J."/>
            <person name="Petrovski S."/>
            <person name="Seviour R.J."/>
            <person name="Calteau A."/>
            <person name="Nielsen K.L."/>
            <person name="Nielsen P.H."/>
        </authorList>
    </citation>
    <scope>NUCLEOTIDE SEQUENCE [LARGE SCALE GENOMIC DNA]</scope>
    <source>
        <strain evidence="2 3">Ben110</strain>
    </source>
</reference>
<proteinExistence type="predicted"/>
<protein>
    <submittedName>
        <fullName evidence="2">DNA binding domain protein, excisionase family</fullName>
    </submittedName>
</protein>
<dbReference type="NCBIfam" id="TIGR01764">
    <property type="entry name" value="excise"/>
    <property type="match status" value="1"/>
</dbReference>
<dbReference type="EMBL" id="CAJA01000489">
    <property type="protein sequence ID" value="CCH75315.1"/>
    <property type="molecule type" value="Genomic_DNA"/>
</dbReference>
<keyword evidence="3" id="KW-1185">Reference proteome</keyword>
<dbReference type="GO" id="GO:0003677">
    <property type="term" value="F:DNA binding"/>
    <property type="evidence" value="ECO:0007669"/>
    <property type="project" value="InterPro"/>
</dbReference>
<dbReference type="STRING" id="1193182.BN11_630017"/>
<dbReference type="InterPro" id="IPR041657">
    <property type="entry name" value="HTH_17"/>
</dbReference>
<gene>
    <name evidence="2" type="ORF">BN11_630017</name>
</gene>
<name>W6K2L0_9MICO</name>
<dbReference type="OrthoDB" id="26212at2"/>
<feature type="domain" description="Helix-turn-helix" evidence="1">
    <location>
        <begin position="72"/>
        <end position="118"/>
    </location>
</feature>
<evidence type="ECO:0000259" key="1">
    <source>
        <dbReference type="Pfam" id="PF12728"/>
    </source>
</evidence>
<sequence length="141" mass="15373">MTLRPNVVIATPEQIDQAQRVLGAQDAGRPALVSDSRNGARPLPPELAQVLESVLLTLARGGSLTIETMPDLLTTTQAAKLLGESRPTLIKRIESGELPSTMVGSHHRLRTNDVLALRRMRLEQRRAAALELLDLEDKLGL</sequence>
<comment type="caution">
    <text evidence="2">The sequence shown here is derived from an EMBL/GenBank/DDBJ whole genome shotgun (WGS) entry which is preliminary data.</text>
</comment>
<organism evidence="2 3">
    <name type="scientific">Nostocoides australiense Ben110</name>
    <dbReference type="NCBI Taxonomy" id="1193182"/>
    <lineage>
        <taxon>Bacteria</taxon>
        <taxon>Bacillati</taxon>
        <taxon>Actinomycetota</taxon>
        <taxon>Actinomycetes</taxon>
        <taxon>Micrococcales</taxon>
        <taxon>Intrasporangiaceae</taxon>
        <taxon>Nostocoides</taxon>
    </lineage>
</organism>
<dbReference type="InterPro" id="IPR010093">
    <property type="entry name" value="SinI_DNA-bd"/>
</dbReference>
<accession>W6K2L0</accession>
<dbReference type="Proteomes" id="UP000035763">
    <property type="component" value="Unassembled WGS sequence"/>
</dbReference>
<evidence type="ECO:0000313" key="2">
    <source>
        <dbReference type="EMBL" id="CCH75315.1"/>
    </source>
</evidence>
<dbReference type="RefSeq" id="WP_053084019.1">
    <property type="nucleotide sequence ID" value="NZ_HG764815.1"/>
</dbReference>